<dbReference type="PANTHER" id="PTHR22748">
    <property type="entry name" value="AP ENDONUCLEASE"/>
    <property type="match status" value="1"/>
</dbReference>
<feature type="region of interest" description="Disordered" evidence="15">
    <location>
        <begin position="1"/>
        <end position="279"/>
    </location>
</feature>
<keyword evidence="10" id="KW-0539">Nucleus</keyword>
<feature type="domain" description="Endonuclease/exonuclease/phosphatase" evidence="16">
    <location>
        <begin position="301"/>
        <end position="540"/>
    </location>
</feature>
<dbReference type="PROSITE" id="PS00728">
    <property type="entry name" value="AP_NUCLEASE_F1_3"/>
    <property type="match status" value="1"/>
</dbReference>
<keyword evidence="9 14" id="KW-0234">DNA repair</keyword>
<proteinExistence type="inferred from homology"/>
<comment type="subcellular location">
    <subcellularLocation>
        <location evidence="3">Nucleus</location>
    </subcellularLocation>
</comment>
<dbReference type="GO" id="GO:0008311">
    <property type="term" value="F:double-stranded DNA 3'-5' DNA exonuclease activity"/>
    <property type="evidence" value="ECO:0007669"/>
    <property type="project" value="UniProtKB-EC"/>
</dbReference>
<evidence type="ECO:0000313" key="19">
    <source>
        <dbReference type="EMBL" id="SSX35656.1"/>
    </source>
</evidence>
<feature type="site" description="Important for catalytic activity" evidence="13">
    <location>
        <position position="514"/>
    </location>
</feature>
<dbReference type="InterPro" id="IPR020847">
    <property type="entry name" value="AP_endonuclease_F1_BS"/>
</dbReference>
<feature type="compositionally biased region" description="Low complexity" evidence="15">
    <location>
        <begin position="122"/>
        <end position="141"/>
    </location>
</feature>
<protein>
    <recommendedName>
        <fullName evidence="14">DNA-(apurinic or apyrimidinic site) endonuclease</fullName>
        <ecNumber evidence="14">3.1.-.-</ecNumber>
    </recommendedName>
</protein>
<dbReference type="InterPro" id="IPR036691">
    <property type="entry name" value="Endo/exonu/phosph_ase_sf"/>
</dbReference>
<feature type="site" description="Interaction with DNA substrate" evidence="13">
    <location>
        <position position="540"/>
    </location>
</feature>
<evidence type="ECO:0000256" key="10">
    <source>
        <dbReference type="ARBA" id="ARBA00023242"/>
    </source>
</evidence>
<evidence type="ECO:0000313" key="18">
    <source>
        <dbReference type="EMBL" id="SSX31557.1"/>
    </source>
</evidence>
<dbReference type="NCBIfam" id="TIGR00633">
    <property type="entry name" value="xth"/>
    <property type="match status" value="1"/>
</dbReference>
<dbReference type="GO" id="GO:0006284">
    <property type="term" value="P:base-excision repair"/>
    <property type="evidence" value="ECO:0007669"/>
    <property type="project" value="TreeGrafter"/>
</dbReference>
<organism evidence="18">
    <name type="scientific">Culicoides sonorensis</name>
    <name type="common">Biting midge</name>
    <dbReference type="NCBI Taxonomy" id="179676"/>
    <lineage>
        <taxon>Eukaryota</taxon>
        <taxon>Metazoa</taxon>
        <taxon>Ecdysozoa</taxon>
        <taxon>Arthropoda</taxon>
        <taxon>Hexapoda</taxon>
        <taxon>Insecta</taxon>
        <taxon>Pterygota</taxon>
        <taxon>Neoptera</taxon>
        <taxon>Endopterygota</taxon>
        <taxon>Diptera</taxon>
        <taxon>Nematocera</taxon>
        <taxon>Chironomoidea</taxon>
        <taxon>Ceratopogonidae</taxon>
        <taxon>Ceratopogoninae</taxon>
        <taxon>Culicoides</taxon>
        <taxon>Monoculicoides</taxon>
    </lineage>
</organism>
<dbReference type="AlphaFoldDB" id="A0A336MTG9"/>
<accession>A0A336MTG9</accession>
<keyword evidence="5 12" id="KW-0479">Metal-binding</keyword>
<reference evidence="17" key="1">
    <citation type="submission" date="2018-04" db="EMBL/GenBank/DDBJ databases">
        <authorList>
            <person name="Go L.Y."/>
            <person name="Mitchell J.A."/>
        </authorList>
    </citation>
    <scope>NUCLEOTIDE SEQUENCE</scope>
    <source>
        <tissue evidence="17">Whole organism</tissue>
    </source>
</reference>
<sequence>MAPAKGRGRPKKTTDAEGTKTEETNNVVAKSPAKSPAQNGAKKGRGRPAGTKKAVASPKPAKSPAKAKKEETVPEAKSATPTKRKAEDEAEVAPPAKSPKTDNASKPSGGRGRPKKAEGAAKKPAAKSPAGKKAGRGRPAAVVNGSPITVNVNVVVKDKKEKKEKTSKPKKQEVKVDVVVDKGTVAPPKKRGRKPSALDVVDEDEVEVIPVPKKRGRKPSTLDVVDEVEVTPVPKKRARKPSAAESTTSTDDVKESKKKRTVKEKKEKPEPKPKVNKTGTNYSALNFNLAEDKEFNLKISSWNVAGLRSWIEKNGLDFIEHEKPDILCLQETKCIEDQLPEPAKNIKGYHPYWLCKPGGHAGIAIYSKIMPYNVEYGIGDPEQDADGRIITAEYEKFFLVCTYVPNAGRKLVTLDKRLRWNQLFEAHLKKLDAKKPVIIAGDMNVAHEEIDLANPKTNKRNAGFTQEERDGMTNLLKLGFVDTFRHLYPTKDKAYTFWTYMMNARSKNVGWRLDYFLTSERLVGKVVDNVMRSEVLGSDHCPITLFLKL</sequence>
<comment type="catalytic activity">
    <reaction evidence="1">
        <text>Exonucleolytic cleavage in the 3'- to 5'-direction to yield nucleoside 5'-phosphates.</text>
        <dbReference type="EC" id="3.1.11.2"/>
    </reaction>
</comment>
<dbReference type="FunFam" id="3.60.10.10:FF:000009">
    <property type="entry name" value="DNA-(apurinic or apyrimidinic site) lyase"/>
    <property type="match status" value="1"/>
</dbReference>
<dbReference type="GO" id="GO:0008081">
    <property type="term" value="F:phosphoric diester hydrolase activity"/>
    <property type="evidence" value="ECO:0007669"/>
    <property type="project" value="TreeGrafter"/>
</dbReference>
<dbReference type="PROSITE" id="PS00726">
    <property type="entry name" value="AP_NUCLEASE_F1_1"/>
    <property type="match status" value="1"/>
</dbReference>
<evidence type="ECO:0000256" key="7">
    <source>
        <dbReference type="ARBA" id="ARBA00022801"/>
    </source>
</evidence>
<evidence type="ECO:0000256" key="11">
    <source>
        <dbReference type="PIRSR" id="PIRSR604808-1"/>
    </source>
</evidence>
<evidence type="ECO:0000256" key="9">
    <source>
        <dbReference type="ARBA" id="ARBA00023204"/>
    </source>
</evidence>
<feature type="binding site" evidence="12">
    <location>
        <position position="331"/>
    </location>
    <ligand>
        <name>Mg(2+)</name>
        <dbReference type="ChEBI" id="CHEBI:18420"/>
        <label>1</label>
    </ligand>
</feature>
<dbReference type="InterPro" id="IPR005135">
    <property type="entry name" value="Endo/exonuclease/phosphatase"/>
</dbReference>
<dbReference type="OMA" id="QSPKKRH"/>
<name>A0A336MTG9_CULSO</name>
<dbReference type="GO" id="GO:0005634">
    <property type="term" value="C:nucleus"/>
    <property type="evidence" value="ECO:0007669"/>
    <property type="project" value="UniProtKB-SubCell"/>
</dbReference>
<feature type="site" description="Transition state stabilizer" evidence="13">
    <location>
        <position position="444"/>
    </location>
</feature>
<evidence type="ECO:0000256" key="8">
    <source>
        <dbReference type="ARBA" id="ARBA00022842"/>
    </source>
</evidence>
<evidence type="ECO:0000313" key="17">
    <source>
        <dbReference type="EMBL" id="SSX12068.1"/>
    </source>
</evidence>
<feature type="binding site" evidence="12">
    <location>
        <position position="303"/>
    </location>
    <ligand>
        <name>Mg(2+)</name>
        <dbReference type="ChEBI" id="CHEBI:18420"/>
        <label>1</label>
    </ligand>
</feature>
<dbReference type="EMBL" id="UFQS01001733">
    <property type="protein sequence ID" value="SSX12068.1"/>
    <property type="molecule type" value="Genomic_DNA"/>
</dbReference>
<feature type="binding site" evidence="12">
    <location>
        <position position="442"/>
    </location>
    <ligand>
        <name>Mg(2+)</name>
        <dbReference type="ChEBI" id="CHEBI:18420"/>
        <label>1</label>
    </ligand>
</feature>
<dbReference type="CDD" id="cd09087">
    <property type="entry name" value="Ape1-like_AP-endo"/>
    <property type="match status" value="1"/>
</dbReference>
<reference evidence="18" key="2">
    <citation type="submission" date="2018-07" db="EMBL/GenBank/DDBJ databases">
        <authorList>
            <person name="Quirk P.G."/>
            <person name="Krulwich T.A."/>
        </authorList>
    </citation>
    <scope>NUCLEOTIDE SEQUENCE</scope>
</reference>
<dbReference type="GO" id="GO:0003906">
    <property type="term" value="F:DNA-(apurinic or apyrimidinic site) endonuclease activity"/>
    <property type="evidence" value="ECO:0007669"/>
    <property type="project" value="TreeGrafter"/>
</dbReference>
<dbReference type="InterPro" id="IPR020848">
    <property type="entry name" value="AP_endonuclease_F1_CS"/>
</dbReference>
<dbReference type="EC" id="3.1.-.-" evidence="14"/>
<feature type="compositionally biased region" description="Low complexity" evidence="15">
    <location>
        <begin position="52"/>
        <end position="64"/>
    </location>
</feature>
<evidence type="ECO:0000256" key="15">
    <source>
        <dbReference type="SAM" id="MobiDB-lite"/>
    </source>
</evidence>
<feature type="compositionally biased region" description="Basic and acidic residues" evidence="15">
    <location>
        <begin position="12"/>
        <end position="23"/>
    </location>
</feature>
<dbReference type="PRINTS" id="PR00929">
    <property type="entry name" value="ATHOOK"/>
</dbReference>
<keyword evidence="6 14" id="KW-0227">DNA damage</keyword>
<dbReference type="NCBIfam" id="TIGR00195">
    <property type="entry name" value="exoDNase_III"/>
    <property type="match status" value="1"/>
</dbReference>
<comment type="cofactor">
    <cofactor evidence="2">
        <name>Mn(2+)</name>
        <dbReference type="ChEBI" id="CHEBI:29035"/>
    </cofactor>
</comment>
<dbReference type="InterPro" id="IPR017956">
    <property type="entry name" value="AT_hook_DNA-bd_motif"/>
</dbReference>
<evidence type="ECO:0000256" key="2">
    <source>
        <dbReference type="ARBA" id="ARBA00001936"/>
    </source>
</evidence>
<keyword evidence="12" id="KW-0464">Manganese</keyword>
<feature type="compositionally biased region" description="Basic and acidic residues" evidence="15">
    <location>
        <begin position="264"/>
        <end position="273"/>
    </location>
</feature>
<dbReference type="PROSITE" id="PS51435">
    <property type="entry name" value="AP_NUCLEASE_F1_4"/>
    <property type="match status" value="1"/>
</dbReference>
<dbReference type="PROSITE" id="PS00727">
    <property type="entry name" value="AP_NUCLEASE_F1_2"/>
    <property type="match status" value="1"/>
</dbReference>
<evidence type="ECO:0000256" key="1">
    <source>
        <dbReference type="ARBA" id="ARBA00000493"/>
    </source>
</evidence>
<dbReference type="InterPro" id="IPR004808">
    <property type="entry name" value="AP_endonuc_1"/>
</dbReference>
<feature type="compositionally biased region" description="Basic residues" evidence="15">
    <location>
        <begin position="1"/>
        <end position="11"/>
    </location>
</feature>
<dbReference type="PANTHER" id="PTHR22748:SF6">
    <property type="entry name" value="DNA-(APURINIC OR APYRIMIDINIC SITE) ENDONUCLEASE"/>
    <property type="match status" value="1"/>
</dbReference>
<feature type="binding site" evidence="12">
    <location>
        <position position="444"/>
    </location>
    <ligand>
        <name>Mg(2+)</name>
        <dbReference type="ChEBI" id="CHEBI:18420"/>
        <label>1</label>
    </ligand>
</feature>
<evidence type="ECO:0000256" key="3">
    <source>
        <dbReference type="ARBA" id="ARBA00004123"/>
    </source>
</evidence>
<evidence type="ECO:0000256" key="6">
    <source>
        <dbReference type="ARBA" id="ARBA00022763"/>
    </source>
</evidence>
<keyword evidence="7" id="KW-0378">Hydrolase</keyword>
<evidence type="ECO:0000256" key="14">
    <source>
        <dbReference type="RuleBase" id="RU362131"/>
    </source>
</evidence>
<comment type="cofactor">
    <cofactor evidence="12 14">
        <name>Mg(2+)</name>
        <dbReference type="ChEBI" id="CHEBI:18420"/>
    </cofactor>
    <cofactor evidence="12 14">
        <name>Mn(2+)</name>
        <dbReference type="ChEBI" id="CHEBI:29035"/>
    </cofactor>
    <text evidence="12 14">Probably binds two magnesium or manganese ions per subunit.</text>
</comment>
<gene>
    <name evidence="18" type="primary">CSON003816</name>
    <name evidence="19" type="synonym">CSON010580</name>
</gene>
<dbReference type="SMART" id="SM00384">
    <property type="entry name" value="AT_hook"/>
    <property type="match status" value="4"/>
</dbReference>
<feature type="binding site" evidence="12">
    <location>
        <position position="539"/>
    </location>
    <ligand>
        <name>Mg(2+)</name>
        <dbReference type="ChEBI" id="CHEBI:18420"/>
        <label>1</label>
    </ligand>
</feature>
<feature type="binding site" evidence="12">
    <location>
        <position position="540"/>
    </location>
    <ligand>
        <name>Mg(2+)</name>
        <dbReference type="ChEBI" id="CHEBI:18420"/>
        <label>1</label>
    </ligand>
</feature>
<feature type="active site" evidence="11">
    <location>
        <position position="403"/>
    </location>
</feature>
<dbReference type="SUPFAM" id="SSF56219">
    <property type="entry name" value="DNase I-like"/>
    <property type="match status" value="1"/>
</dbReference>
<evidence type="ECO:0000256" key="4">
    <source>
        <dbReference type="ARBA" id="ARBA00007092"/>
    </source>
</evidence>
<dbReference type="VEuPathDB" id="VectorBase:CSON010580"/>
<keyword evidence="8 12" id="KW-0460">Magnesium</keyword>
<feature type="active site" description="Proton acceptor" evidence="11">
    <location>
        <position position="540"/>
    </location>
</feature>
<feature type="active site" description="Proton donor/acceptor" evidence="11">
    <location>
        <position position="442"/>
    </location>
</feature>
<evidence type="ECO:0000256" key="5">
    <source>
        <dbReference type="ARBA" id="ARBA00022723"/>
    </source>
</evidence>
<dbReference type="EMBL" id="UFQT01004342">
    <property type="protein sequence ID" value="SSX35656.1"/>
    <property type="molecule type" value="Genomic_DNA"/>
</dbReference>
<evidence type="ECO:0000256" key="12">
    <source>
        <dbReference type="PIRSR" id="PIRSR604808-2"/>
    </source>
</evidence>
<dbReference type="Gene3D" id="3.60.10.10">
    <property type="entry name" value="Endonuclease/exonuclease/phosphatase"/>
    <property type="match status" value="1"/>
</dbReference>
<dbReference type="VEuPathDB" id="VectorBase:CSON003816"/>
<dbReference type="GO" id="GO:0003677">
    <property type="term" value="F:DNA binding"/>
    <property type="evidence" value="ECO:0007669"/>
    <property type="project" value="InterPro"/>
</dbReference>
<evidence type="ECO:0000256" key="13">
    <source>
        <dbReference type="PIRSR" id="PIRSR604808-3"/>
    </source>
</evidence>
<dbReference type="EMBL" id="UFQT01001733">
    <property type="protein sequence ID" value="SSX31557.1"/>
    <property type="molecule type" value="Genomic_DNA"/>
</dbReference>
<comment type="similarity">
    <text evidence="4 14">Belongs to the DNA repair enzymes AP/ExoA family.</text>
</comment>
<dbReference type="GO" id="GO:0046872">
    <property type="term" value="F:metal ion binding"/>
    <property type="evidence" value="ECO:0007669"/>
    <property type="project" value="UniProtKB-KW"/>
</dbReference>
<evidence type="ECO:0000259" key="16">
    <source>
        <dbReference type="Pfam" id="PF03372"/>
    </source>
</evidence>
<dbReference type="Pfam" id="PF03372">
    <property type="entry name" value="Exo_endo_phos"/>
    <property type="match status" value="1"/>
</dbReference>
<feature type="compositionally biased region" description="Basic and acidic residues" evidence="15">
    <location>
        <begin position="156"/>
        <end position="180"/>
    </location>
</feature>